<evidence type="ECO:0000313" key="2">
    <source>
        <dbReference type="Proteomes" id="UP000682843"/>
    </source>
</evidence>
<dbReference type="EMBL" id="CP036498">
    <property type="protein sequence ID" value="QUS41184.1"/>
    <property type="molecule type" value="Genomic_DNA"/>
</dbReference>
<evidence type="ECO:0008006" key="3">
    <source>
        <dbReference type="Google" id="ProtNLM"/>
    </source>
</evidence>
<dbReference type="InterPro" id="IPR025528">
    <property type="entry name" value="BrnA_antitoxin"/>
</dbReference>
<keyword evidence="2" id="KW-1185">Reference proteome</keyword>
<accession>A0ABX8AC98</accession>
<proteinExistence type="predicted"/>
<protein>
    <recommendedName>
        <fullName evidence="3">BrnA antitoxin of type II toxin-antitoxin system</fullName>
    </recommendedName>
</protein>
<organism evidence="1 2">
    <name type="scientific">Tardiphaga alba</name>
    <dbReference type="NCBI Taxonomy" id="340268"/>
    <lineage>
        <taxon>Bacteria</taxon>
        <taxon>Pseudomonadati</taxon>
        <taxon>Pseudomonadota</taxon>
        <taxon>Alphaproteobacteria</taxon>
        <taxon>Hyphomicrobiales</taxon>
        <taxon>Nitrobacteraceae</taxon>
        <taxon>Tardiphaga</taxon>
    </lineage>
</organism>
<evidence type="ECO:0000313" key="1">
    <source>
        <dbReference type="EMBL" id="QUS41184.1"/>
    </source>
</evidence>
<name>A0ABX8AC98_9BRAD</name>
<reference evidence="1 2" key="1">
    <citation type="submission" date="2019-02" db="EMBL/GenBank/DDBJ databases">
        <title>Emended description of the genus Rhodopseudomonas and description of Rhodopseudomonas albus sp. nov., a non-phototrophic, heavy-metal-tolerant bacterium isolated from garden soil.</title>
        <authorList>
            <person name="Bao Z."/>
            <person name="Cao W.W."/>
            <person name="Sato Y."/>
            <person name="Nishizawa T."/>
            <person name="Zhao J."/>
            <person name="Guo Y."/>
            <person name="Ohta H."/>
        </authorList>
    </citation>
    <scope>NUCLEOTIDE SEQUENCE [LARGE SCALE GENOMIC DNA]</scope>
    <source>
        <strain evidence="1 2">SK50-23</strain>
    </source>
</reference>
<dbReference type="Proteomes" id="UP000682843">
    <property type="component" value="Chromosome"/>
</dbReference>
<gene>
    <name evidence="1" type="ORF">RPMA_21810</name>
</gene>
<dbReference type="Pfam" id="PF14384">
    <property type="entry name" value="BrnA_antitoxin"/>
    <property type="match status" value="1"/>
</dbReference>
<sequence length="98" mass="11050">MPVKKRSIKSDLTKLDAHEITDAEYDDAPELTEEMLDRAEIRHGDTVIKRGRPPLAQPKEAIKLRIDQDILAAYRKTGSGWQTRINADLRKAAKKLAG</sequence>